<keyword evidence="2" id="KW-1003">Cell membrane</keyword>
<dbReference type="RefSeq" id="WP_379570792.1">
    <property type="nucleotide sequence ID" value="NZ_JBHSQK010000096.1"/>
</dbReference>
<evidence type="ECO:0000313" key="8">
    <source>
        <dbReference type="EMBL" id="MFC5952159.1"/>
    </source>
</evidence>
<dbReference type="EMBL" id="JBHSQK010000096">
    <property type="protein sequence ID" value="MFC5952159.1"/>
    <property type="molecule type" value="Genomic_DNA"/>
</dbReference>
<proteinExistence type="predicted"/>
<reference evidence="9" key="1">
    <citation type="journal article" date="2019" name="Int. J. Syst. Evol. Microbiol.">
        <title>The Global Catalogue of Microorganisms (GCM) 10K type strain sequencing project: providing services to taxonomists for standard genome sequencing and annotation.</title>
        <authorList>
            <consortium name="The Broad Institute Genomics Platform"/>
            <consortium name="The Broad Institute Genome Sequencing Center for Infectious Disease"/>
            <person name="Wu L."/>
            <person name="Ma J."/>
        </authorList>
    </citation>
    <scope>NUCLEOTIDE SEQUENCE [LARGE SCALE GENOMIC DNA]</scope>
    <source>
        <strain evidence="9">CGMCC 4.7397</strain>
    </source>
</reference>
<dbReference type="PANTHER" id="PTHR35007:SF1">
    <property type="entry name" value="PILUS ASSEMBLY PROTEIN"/>
    <property type="match status" value="1"/>
</dbReference>
<dbReference type="PANTHER" id="PTHR35007">
    <property type="entry name" value="INTEGRAL MEMBRANE PROTEIN-RELATED"/>
    <property type="match status" value="1"/>
</dbReference>
<accession>A0ABW1IIB3</accession>
<dbReference type="Proteomes" id="UP001596119">
    <property type="component" value="Unassembled WGS sequence"/>
</dbReference>
<evidence type="ECO:0000256" key="2">
    <source>
        <dbReference type="ARBA" id="ARBA00022475"/>
    </source>
</evidence>
<dbReference type="Pfam" id="PF00482">
    <property type="entry name" value="T2SSF"/>
    <property type="match status" value="1"/>
</dbReference>
<evidence type="ECO:0000313" key="9">
    <source>
        <dbReference type="Proteomes" id="UP001596119"/>
    </source>
</evidence>
<keyword evidence="5 6" id="KW-0472">Membrane</keyword>
<comment type="subcellular location">
    <subcellularLocation>
        <location evidence="1">Cell membrane</location>
        <topology evidence="1">Multi-pass membrane protein</topology>
    </subcellularLocation>
</comment>
<dbReference type="InterPro" id="IPR018076">
    <property type="entry name" value="T2SS_GspF_dom"/>
</dbReference>
<keyword evidence="3 6" id="KW-0812">Transmembrane</keyword>
<evidence type="ECO:0000256" key="4">
    <source>
        <dbReference type="ARBA" id="ARBA00022989"/>
    </source>
</evidence>
<organism evidence="8 9">
    <name type="scientific">Pseudonocardia lutea</name>
    <dbReference type="NCBI Taxonomy" id="2172015"/>
    <lineage>
        <taxon>Bacteria</taxon>
        <taxon>Bacillati</taxon>
        <taxon>Actinomycetota</taxon>
        <taxon>Actinomycetes</taxon>
        <taxon>Pseudonocardiales</taxon>
        <taxon>Pseudonocardiaceae</taxon>
        <taxon>Pseudonocardia</taxon>
    </lineage>
</organism>
<evidence type="ECO:0000256" key="6">
    <source>
        <dbReference type="SAM" id="Phobius"/>
    </source>
</evidence>
<comment type="caution">
    <text evidence="8">The sequence shown here is derived from an EMBL/GenBank/DDBJ whole genome shotgun (WGS) entry which is preliminary data.</text>
</comment>
<evidence type="ECO:0000256" key="1">
    <source>
        <dbReference type="ARBA" id="ARBA00004651"/>
    </source>
</evidence>
<keyword evidence="9" id="KW-1185">Reference proteome</keyword>
<feature type="domain" description="Type II secretion system protein GspF" evidence="7">
    <location>
        <begin position="159"/>
        <end position="287"/>
    </location>
</feature>
<feature type="transmembrane region" description="Helical" evidence="6">
    <location>
        <begin position="273"/>
        <end position="293"/>
    </location>
</feature>
<keyword evidence="4 6" id="KW-1133">Transmembrane helix</keyword>
<protein>
    <submittedName>
        <fullName evidence="8">Type II secretion system F family protein</fullName>
    </submittedName>
</protein>
<evidence type="ECO:0000256" key="3">
    <source>
        <dbReference type="ARBA" id="ARBA00022692"/>
    </source>
</evidence>
<evidence type="ECO:0000256" key="5">
    <source>
        <dbReference type="ARBA" id="ARBA00023136"/>
    </source>
</evidence>
<name>A0ABW1IIB3_9PSEU</name>
<feature type="transmembrane region" description="Helical" evidence="6">
    <location>
        <begin position="111"/>
        <end position="132"/>
    </location>
</feature>
<evidence type="ECO:0000259" key="7">
    <source>
        <dbReference type="Pfam" id="PF00482"/>
    </source>
</evidence>
<gene>
    <name evidence="8" type="ORF">ACFQH9_28230</name>
</gene>
<sequence>MTTTVFGAIAGALLGLGLAIAFDFFRPWHPALVDGLRMLDERHRPGRPGRSGERRAPSVRAARLLRHLPDAVDAKDLRLVGVERDEVLARRALETLGGAASGPLLLLVMELLSIELPGVVALAFTVVGRAAGWTGAARRIQRHADSRREEMRYALVAYLQQVSLLRRGGAGVATALRAPASLLGGSWAMGQIARQLDLAERSGQMPWEGLRQLSETIDLPELDDLAVITRTAGTDGGAVIETLLARAETLEDELREDARAEANRASGRMSTPGALQVLLIAAWVLYPATTVLLSL</sequence>